<dbReference type="Proteomes" id="UP000184097">
    <property type="component" value="Unassembled WGS sequence"/>
</dbReference>
<evidence type="ECO:0000313" key="2">
    <source>
        <dbReference type="Proteomes" id="UP000184097"/>
    </source>
</evidence>
<dbReference type="SUPFAM" id="SSF52540">
    <property type="entry name" value="P-loop containing nucleoside triphosphate hydrolases"/>
    <property type="match status" value="1"/>
</dbReference>
<dbReference type="PANTHER" id="PTHR39206:SF1">
    <property type="entry name" value="SLL8004 PROTEIN"/>
    <property type="match status" value="1"/>
</dbReference>
<proteinExistence type="predicted"/>
<dbReference type="EMBL" id="FRDH01000004">
    <property type="protein sequence ID" value="SHN53885.1"/>
    <property type="molecule type" value="Genomic_DNA"/>
</dbReference>
<dbReference type="Pfam" id="PF13671">
    <property type="entry name" value="AAA_33"/>
    <property type="match status" value="1"/>
</dbReference>
<dbReference type="AlphaFoldDB" id="A0A1M7S6A8"/>
<gene>
    <name evidence="1" type="ORF">SAMN02745247_01107</name>
</gene>
<accession>A0A1M7S6A8</accession>
<protein>
    <submittedName>
        <fullName evidence="1">Predicted ABC-type ATPase</fullName>
    </submittedName>
</protein>
<dbReference type="PANTHER" id="PTHR39206">
    <property type="entry name" value="SLL8004 PROTEIN"/>
    <property type="match status" value="1"/>
</dbReference>
<evidence type="ECO:0000313" key="1">
    <source>
        <dbReference type="EMBL" id="SHN53885.1"/>
    </source>
</evidence>
<reference evidence="1 2" key="1">
    <citation type="submission" date="2016-12" db="EMBL/GenBank/DDBJ databases">
        <authorList>
            <person name="Song W.-J."/>
            <person name="Kurnit D.M."/>
        </authorList>
    </citation>
    <scope>NUCLEOTIDE SEQUENCE [LARGE SCALE GENOMIC DNA]</scope>
    <source>
        <strain evidence="1 2">DSM 14810</strain>
    </source>
</reference>
<organism evidence="1 2">
    <name type="scientific">Butyrivibrio hungatei DSM 14810</name>
    <dbReference type="NCBI Taxonomy" id="1121132"/>
    <lineage>
        <taxon>Bacteria</taxon>
        <taxon>Bacillati</taxon>
        <taxon>Bacillota</taxon>
        <taxon>Clostridia</taxon>
        <taxon>Lachnospirales</taxon>
        <taxon>Lachnospiraceae</taxon>
        <taxon>Butyrivibrio</taxon>
    </lineage>
</organism>
<dbReference type="InterPro" id="IPR027417">
    <property type="entry name" value="P-loop_NTPase"/>
</dbReference>
<name>A0A1M7S6A8_9FIRM</name>
<dbReference type="RefSeq" id="WP_072701700.1">
    <property type="nucleotide sequence ID" value="NZ_FRDH01000004.1"/>
</dbReference>
<sequence length="189" mass="21340">MKKYTIVAGVNGAGKTTLYDAEQIQKSEYRVNADEILVEAGGDWKNTADVMNAGKVAVERLKKYIEDGVSFNQETTLCGNSILNNITKAKEKGYLIEIHYIGLSSADLAKERIAKRVSEGGHGVSDADVERRYEQSFKNLLKIIPSCNLVALYDNTEEFRRFAIYKDGVLVRKSHRVPDWFEKIQKLVF</sequence>
<dbReference type="Gene3D" id="3.40.50.300">
    <property type="entry name" value="P-loop containing nucleotide triphosphate hydrolases"/>
    <property type="match status" value="1"/>
</dbReference>